<keyword evidence="2" id="KW-1185">Reference proteome</keyword>
<gene>
    <name evidence="1" type="ORF">QR680_013322</name>
</gene>
<sequence length="168" mass="19182">MLFNERFYSDGRRAIMTAKMSISNNIISTFSSLLETVEKSAFFQKSLSENPDIKCRETVDAETVNTEASKEFTKCVRDKIEALCEEHDLHVKVSDVALSNNARSELGWRPTGSPQEDLALYKRAVLLKQEKRLQEIRDVLNSKVAAEKERVNKARNTFDALVESVERH</sequence>
<dbReference type="Proteomes" id="UP001175271">
    <property type="component" value="Unassembled WGS sequence"/>
</dbReference>
<evidence type="ECO:0000313" key="1">
    <source>
        <dbReference type="EMBL" id="KAK0418006.1"/>
    </source>
</evidence>
<evidence type="ECO:0000313" key="2">
    <source>
        <dbReference type="Proteomes" id="UP001175271"/>
    </source>
</evidence>
<protein>
    <submittedName>
        <fullName evidence="1">Uncharacterized protein</fullName>
    </submittedName>
</protein>
<proteinExistence type="predicted"/>
<organism evidence="1 2">
    <name type="scientific">Steinernema hermaphroditum</name>
    <dbReference type="NCBI Taxonomy" id="289476"/>
    <lineage>
        <taxon>Eukaryota</taxon>
        <taxon>Metazoa</taxon>
        <taxon>Ecdysozoa</taxon>
        <taxon>Nematoda</taxon>
        <taxon>Chromadorea</taxon>
        <taxon>Rhabditida</taxon>
        <taxon>Tylenchina</taxon>
        <taxon>Panagrolaimomorpha</taxon>
        <taxon>Strongyloidoidea</taxon>
        <taxon>Steinernematidae</taxon>
        <taxon>Steinernema</taxon>
    </lineage>
</organism>
<accession>A0AA39M1D0</accession>
<comment type="caution">
    <text evidence="1">The sequence shown here is derived from an EMBL/GenBank/DDBJ whole genome shotgun (WGS) entry which is preliminary data.</text>
</comment>
<reference evidence="1" key="1">
    <citation type="submission" date="2023-06" db="EMBL/GenBank/DDBJ databases">
        <title>Genomic analysis of the entomopathogenic nematode Steinernema hermaphroditum.</title>
        <authorList>
            <person name="Schwarz E.M."/>
            <person name="Heppert J.K."/>
            <person name="Baniya A."/>
            <person name="Schwartz H.T."/>
            <person name="Tan C.-H."/>
            <person name="Antoshechkin I."/>
            <person name="Sternberg P.W."/>
            <person name="Goodrich-Blair H."/>
            <person name="Dillman A.R."/>
        </authorList>
    </citation>
    <scope>NUCLEOTIDE SEQUENCE</scope>
    <source>
        <strain evidence="1">PS9179</strain>
        <tissue evidence="1">Whole animal</tissue>
    </source>
</reference>
<dbReference type="AlphaFoldDB" id="A0AA39M1D0"/>
<name>A0AA39M1D0_9BILA</name>
<dbReference type="EMBL" id="JAUCMV010000002">
    <property type="protein sequence ID" value="KAK0418006.1"/>
    <property type="molecule type" value="Genomic_DNA"/>
</dbReference>